<dbReference type="Proteomes" id="UP000603708">
    <property type="component" value="Unassembled WGS sequence"/>
</dbReference>
<feature type="domain" description="DUF7848" evidence="1">
    <location>
        <begin position="22"/>
        <end position="74"/>
    </location>
</feature>
<organism evidence="2 3">
    <name type="scientific">Streptomyces sulfonofaciens</name>
    <dbReference type="NCBI Taxonomy" id="68272"/>
    <lineage>
        <taxon>Bacteria</taxon>
        <taxon>Bacillati</taxon>
        <taxon>Actinomycetota</taxon>
        <taxon>Actinomycetes</taxon>
        <taxon>Kitasatosporales</taxon>
        <taxon>Streptomycetaceae</taxon>
        <taxon>Streptomyces</taxon>
    </lineage>
</organism>
<proteinExistence type="predicted"/>
<dbReference type="InterPro" id="IPR057170">
    <property type="entry name" value="DUF7848"/>
</dbReference>
<dbReference type="Pfam" id="PF25232">
    <property type="entry name" value="DUF7848"/>
    <property type="match status" value="1"/>
</dbReference>
<reference evidence="2" key="1">
    <citation type="journal article" date="2014" name="Int. J. Syst. Evol. Microbiol.">
        <title>Complete genome sequence of Corynebacterium casei LMG S-19264T (=DSM 44701T), isolated from a smear-ripened cheese.</title>
        <authorList>
            <consortium name="US DOE Joint Genome Institute (JGI-PGF)"/>
            <person name="Walter F."/>
            <person name="Albersmeier A."/>
            <person name="Kalinowski J."/>
            <person name="Ruckert C."/>
        </authorList>
    </citation>
    <scope>NUCLEOTIDE SEQUENCE</scope>
    <source>
        <strain evidence="2">JCM 5069</strain>
    </source>
</reference>
<evidence type="ECO:0000259" key="1">
    <source>
        <dbReference type="Pfam" id="PF25232"/>
    </source>
</evidence>
<evidence type="ECO:0000313" key="3">
    <source>
        <dbReference type="Proteomes" id="UP000603708"/>
    </source>
</evidence>
<keyword evidence="3" id="KW-1185">Reference proteome</keyword>
<name>A0A919GDX2_9ACTN</name>
<reference evidence="2" key="2">
    <citation type="submission" date="2020-09" db="EMBL/GenBank/DDBJ databases">
        <authorList>
            <person name="Sun Q."/>
            <person name="Ohkuma M."/>
        </authorList>
    </citation>
    <scope>NUCLEOTIDE SEQUENCE</scope>
    <source>
        <strain evidence="2">JCM 5069</strain>
    </source>
</reference>
<accession>A0A919GDX2</accession>
<evidence type="ECO:0000313" key="2">
    <source>
        <dbReference type="EMBL" id="GHH83092.1"/>
    </source>
</evidence>
<comment type="caution">
    <text evidence="2">The sequence shown here is derived from an EMBL/GenBank/DDBJ whole genome shotgun (WGS) entry which is preliminary data.</text>
</comment>
<sequence length="86" mass="9341">MSGPREPVSGGWLLERGSGLVRPPVRDMLCLICGAPSEAVQGSPAEVRQWATGHAARYGHHDYLETARVILRATFVSSGARRRGDR</sequence>
<protein>
    <recommendedName>
        <fullName evidence="1">DUF7848 domain-containing protein</fullName>
    </recommendedName>
</protein>
<dbReference type="AlphaFoldDB" id="A0A919GDX2"/>
<gene>
    <name evidence="2" type="ORF">GCM10018793_44320</name>
</gene>
<dbReference type="EMBL" id="BNCD01000013">
    <property type="protein sequence ID" value="GHH83092.1"/>
    <property type="molecule type" value="Genomic_DNA"/>
</dbReference>